<keyword evidence="2" id="KW-0732">Signal</keyword>
<organism evidence="3 4">
    <name type="scientific">Deinococcus aquiradiocola</name>
    <dbReference type="NCBI Taxonomy" id="393059"/>
    <lineage>
        <taxon>Bacteria</taxon>
        <taxon>Thermotogati</taxon>
        <taxon>Deinococcota</taxon>
        <taxon>Deinococci</taxon>
        <taxon>Deinococcales</taxon>
        <taxon>Deinococcaceae</taxon>
        <taxon>Deinococcus</taxon>
    </lineage>
</organism>
<dbReference type="Proteomes" id="UP000635726">
    <property type="component" value="Unassembled WGS sequence"/>
</dbReference>
<protein>
    <submittedName>
        <fullName evidence="3">Uncharacterized protein</fullName>
    </submittedName>
</protein>
<evidence type="ECO:0000256" key="2">
    <source>
        <dbReference type="SAM" id="SignalP"/>
    </source>
</evidence>
<keyword evidence="4" id="KW-1185">Reference proteome</keyword>
<comment type="caution">
    <text evidence="3">The sequence shown here is derived from an EMBL/GenBank/DDBJ whole genome shotgun (WGS) entry which is preliminary data.</text>
</comment>
<feature type="region of interest" description="Disordered" evidence="1">
    <location>
        <begin position="21"/>
        <end position="47"/>
    </location>
</feature>
<feature type="signal peptide" evidence="2">
    <location>
        <begin position="1"/>
        <end position="26"/>
    </location>
</feature>
<name>A0A917UQK6_9DEIO</name>
<reference evidence="3" key="1">
    <citation type="journal article" date="2014" name="Int. J. Syst. Evol. Microbiol.">
        <title>Complete genome sequence of Corynebacterium casei LMG S-19264T (=DSM 44701T), isolated from a smear-ripened cheese.</title>
        <authorList>
            <consortium name="US DOE Joint Genome Institute (JGI-PGF)"/>
            <person name="Walter F."/>
            <person name="Albersmeier A."/>
            <person name="Kalinowski J."/>
            <person name="Ruckert C."/>
        </authorList>
    </citation>
    <scope>NUCLEOTIDE SEQUENCE</scope>
    <source>
        <strain evidence="3">JCM 14371</strain>
    </source>
</reference>
<feature type="chain" id="PRO_5037938879" evidence="2">
    <location>
        <begin position="27"/>
        <end position="564"/>
    </location>
</feature>
<evidence type="ECO:0000313" key="4">
    <source>
        <dbReference type="Proteomes" id="UP000635726"/>
    </source>
</evidence>
<evidence type="ECO:0000256" key="1">
    <source>
        <dbReference type="SAM" id="MobiDB-lite"/>
    </source>
</evidence>
<dbReference type="RefSeq" id="WP_188963033.1">
    <property type="nucleotide sequence ID" value="NZ_BMOE01000006.1"/>
</dbReference>
<evidence type="ECO:0000313" key="3">
    <source>
        <dbReference type="EMBL" id="GGJ75830.1"/>
    </source>
</evidence>
<gene>
    <name evidence="3" type="ORF">GCM10008939_20090</name>
</gene>
<proteinExistence type="predicted"/>
<sequence>MKYKVLLLLTCLLASCSNQTSSTAPAMDSSMPGMDMSAAADDTDATTVPADEQAAAGPLVSSPAPADDTASLQSLAVTRVAGAVPTLVGSYRVNRKIGTDEQPEYGGTVYRPRQVTNGVAIETTTYNSNGKPSTLINAGPYAGWDLLLPRNNRTTSLDTRPDWFVVRLNRPATVLVGVRSANVPAWLSGWTHGTDLQAQTNGKTETIRTFQKTFAAGVTNLGGVAAKPGGENPYIVMLAEQNGQPSAAPVVPAGNEVPVANSTCPAWVHDLYMTAGPDGVQYRTWHPQIDPVYWCYFNHEHGSDPSVAGSVYSPAFMYTAGKDGMSEPHAGFKVSVVKAPAGGYWVLTHHFGTGGIGRACVSMHTVDMAYVQNNVLKVNLHFMGNFGRGMVTQLKNAYQITGCAAPATAVTPSFGARMINLNPNKGYEPWRMDSSMLKLGVTMKDLTFDTGDPITACATVECTALVKREGNTGSDHRVVTNSDIIVSGTGQTQGTFYTSADGTRFLKATDAGAVQQYIAPGFVLKSGVDKVTCFTLDAWRGEMGCGGKLLAPGKSLENSIGAAN</sequence>
<dbReference type="PROSITE" id="PS51257">
    <property type="entry name" value="PROKAR_LIPOPROTEIN"/>
    <property type="match status" value="1"/>
</dbReference>
<reference evidence="3" key="2">
    <citation type="submission" date="2020-09" db="EMBL/GenBank/DDBJ databases">
        <authorList>
            <person name="Sun Q."/>
            <person name="Ohkuma M."/>
        </authorList>
    </citation>
    <scope>NUCLEOTIDE SEQUENCE</scope>
    <source>
        <strain evidence="3">JCM 14371</strain>
    </source>
</reference>
<accession>A0A917UQK6</accession>
<dbReference type="AlphaFoldDB" id="A0A917UQK6"/>
<dbReference type="EMBL" id="BMOE01000006">
    <property type="protein sequence ID" value="GGJ75830.1"/>
    <property type="molecule type" value="Genomic_DNA"/>
</dbReference>